<accession>A0A1Y6B7Z8</accession>
<dbReference type="InterPro" id="IPR006675">
    <property type="entry name" value="HDIG_dom"/>
</dbReference>
<proteinExistence type="predicted"/>
<dbReference type="PANTHER" id="PTHR43155">
    <property type="entry name" value="CYCLIC DI-GMP PHOSPHODIESTERASE PA4108-RELATED"/>
    <property type="match status" value="1"/>
</dbReference>
<dbReference type="AlphaFoldDB" id="A0A1Y6B7Z8"/>
<organism evidence="2 3">
    <name type="scientific">Pseudobacteriovorax antillogorgiicola</name>
    <dbReference type="NCBI Taxonomy" id="1513793"/>
    <lineage>
        <taxon>Bacteria</taxon>
        <taxon>Pseudomonadati</taxon>
        <taxon>Bdellovibrionota</taxon>
        <taxon>Oligoflexia</taxon>
        <taxon>Oligoflexales</taxon>
        <taxon>Pseudobacteriovoracaceae</taxon>
        <taxon>Pseudobacteriovorax</taxon>
    </lineage>
</organism>
<dbReference type="OrthoDB" id="9806767at2"/>
<evidence type="ECO:0000313" key="2">
    <source>
        <dbReference type="EMBL" id="SME97761.1"/>
    </source>
</evidence>
<dbReference type="Pfam" id="PF13487">
    <property type="entry name" value="HD_5"/>
    <property type="match status" value="1"/>
</dbReference>
<gene>
    <name evidence="2" type="ORF">SAMN06296036_102384</name>
</gene>
<dbReference type="Proteomes" id="UP000192907">
    <property type="component" value="Unassembled WGS sequence"/>
</dbReference>
<dbReference type="InterPro" id="IPR003607">
    <property type="entry name" value="HD/PDEase_dom"/>
</dbReference>
<dbReference type="CDD" id="cd00077">
    <property type="entry name" value="HDc"/>
    <property type="match status" value="1"/>
</dbReference>
<dbReference type="PANTHER" id="PTHR43155:SF2">
    <property type="entry name" value="CYCLIC DI-GMP PHOSPHODIESTERASE PA4108"/>
    <property type="match status" value="1"/>
</dbReference>
<reference evidence="3" key="1">
    <citation type="submission" date="2017-04" db="EMBL/GenBank/DDBJ databases">
        <authorList>
            <person name="Varghese N."/>
            <person name="Submissions S."/>
        </authorList>
    </citation>
    <scope>NUCLEOTIDE SEQUENCE [LARGE SCALE GENOMIC DNA]</scope>
    <source>
        <strain evidence="3">RKEM611</strain>
    </source>
</reference>
<protein>
    <submittedName>
        <fullName evidence="2">HDIG domain-containing protein</fullName>
    </submittedName>
</protein>
<dbReference type="PROSITE" id="PS51832">
    <property type="entry name" value="HD_GYP"/>
    <property type="match status" value="1"/>
</dbReference>
<dbReference type="SMART" id="SM00471">
    <property type="entry name" value="HDc"/>
    <property type="match status" value="1"/>
</dbReference>
<evidence type="ECO:0000313" key="3">
    <source>
        <dbReference type="Proteomes" id="UP000192907"/>
    </source>
</evidence>
<dbReference type="NCBIfam" id="TIGR00277">
    <property type="entry name" value="HDIG"/>
    <property type="match status" value="1"/>
</dbReference>
<dbReference type="STRING" id="1513793.SAMN06296036_102384"/>
<dbReference type="EMBL" id="FWZT01000002">
    <property type="protein sequence ID" value="SME97761.1"/>
    <property type="molecule type" value="Genomic_DNA"/>
</dbReference>
<sequence>MGKHYKISEATRRRCHIFEVAPEDQHRFTIISLELFHYLFEVKHIDFSIYFRVGNTMIEYITQREFSHELVNNIIKSRNKEYDDLDICLETKDMPHFNGIINNVRNKKIHNLLQKDPHLDPDTLKLFSNLSAASQMVVKGGIDQKVATFAKETASQVIDNLMESEIAIGTLSRMVLADPTLYDHSASVAMIAGVIAQKLLKKPKEISEKVALGGLYHDVGKTCVPCYILNKPGSFTPEEFEIMKTHTTLGYEELLKAIDQGAPIEQDVARVAHEHHEKFKGGGYPCDKHGRLEEHDHGIHEYARIVTIADVYSALLMKRVYKEAFSQEKALSIMQKASEQSYDPIIWGMFENNVQRSLKFYDLLEKRIEDKSKIIDMDEKKKKDKAQKSRKSS</sequence>
<dbReference type="InterPro" id="IPR037522">
    <property type="entry name" value="HD_GYP_dom"/>
</dbReference>
<dbReference type="Gene3D" id="1.10.3210.10">
    <property type="entry name" value="Hypothetical protein af1432"/>
    <property type="match status" value="1"/>
</dbReference>
<feature type="domain" description="HD-GYP" evidence="1">
    <location>
        <begin position="159"/>
        <end position="366"/>
    </location>
</feature>
<evidence type="ECO:0000259" key="1">
    <source>
        <dbReference type="PROSITE" id="PS51832"/>
    </source>
</evidence>
<name>A0A1Y6B7Z8_9BACT</name>
<keyword evidence="3" id="KW-1185">Reference proteome</keyword>
<dbReference type="SUPFAM" id="SSF109604">
    <property type="entry name" value="HD-domain/PDEase-like"/>
    <property type="match status" value="1"/>
</dbReference>
<dbReference type="RefSeq" id="WP_132315014.1">
    <property type="nucleotide sequence ID" value="NZ_FWZT01000002.1"/>
</dbReference>